<feature type="domain" description="VPS9" evidence="4">
    <location>
        <begin position="537"/>
        <end position="692"/>
    </location>
</feature>
<dbReference type="GO" id="GO:0005525">
    <property type="term" value="F:GTP binding"/>
    <property type="evidence" value="ECO:0007669"/>
    <property type="project" value="UniProtKB-KW"/>
</dbReference>
<evidence type="ECO:0000259" key="4">
    <source>
        <dbReference type="PROSITE" id="PS51205"/>
    </source>
</evidence>
<dbReference type="PROSITE" id="PS51205">
    <property type="entry name" value="VPS9"/>
    <property type="match status" value="1"/>
</dbReference>
<name>A0A0L0D3T4_THETB</name>
<sequence>MLVVPEPVLGTGFAWKKNAKLSNNYFTTQSPSLAFGSRLLGFSRFRVVSSICSFMFASAESEEEIENDFYRLTRAYVKEFGEYHKNNLQPDWQNVIIFFTDLAERIAAADGRGEALADLPSESGPAAGPRHVLKAQAEAPAEHVVAPPSSPTLSSSNDPRSALERAADIRHRVEACEWADELDSAMWSRSYALPPMMASPAMAALVEADRAWLHRVVTHCFLVRNREEIMAGLDVTMNAVLARERSALSEIKTYLPVLLGRIRHPLGWLAASCKADFVELFVAPAEADAAAGRLDPTAVREALRDARAFVDKAAGTVADAFFATFAILTSSSDAFQDQVRASVRDALIELFYPALLDLYSVAHAEEHARFEANAAGMADMSPHDLGLSDKFVDGFLASTALTDALATMANHALPVRKLKALIHGIEKLTADVAEHIARTDAAAVLAPQVMVVLGAGGVGKTTLVRSVAGLPFDADYDPTPRPDLVTTRFRLESHDSELPLTLVDTPSSDFFADQIPDWIHTVSSFVFVFSLVSYSSFMHVEQLAARVAAARNTSLSSLNVALVGTHADRVDDRVVAADLIATLADRLGCMVFEISSAEPSVAPHFVTAAISELALHHVRTERTTVTFAADDVVPMMCWAAVSAPIIHRLVPQLYFIDDYLDIAYTRGQSGYMLSTASTAIFYVAMTPLSSIRGASPVPAPDPVPRSPSSDHLSTDAADGLVEIDACKDEALQLNDLPAPVPPPSAEPPVTEPSPESDLLAGP</sequence>
<dbReference type="InterPro" id="IPR003123">
    <property type="entry name" value="VPS9"/>
</dbReference>
<dbReference type="Pfam" id="PF00071">
    <property type="entry name" value="Ras"/>
    <property type="match status" value="1"/>
</dbReference>
<dbReference type="GO" id="GO:0007165">
    <property type="term" value="P:signal transduction"/>
    <property type="evidence" value="ECO:0007669"/>
    <property type="project" value="InterPro"/>
</dbReference>
<feature type="region of interest" description="Disordered" evidence="3">
    <location>
        <begin position="695"/>
        <end position="718"/>
    </location>
</feature>
<evidence type="ECO:0000313" key="5">
    <source>
        <dbReference type="EMBL" id="KNC47007.1"/>
    </source>
</evidence>
<feature type="compositionally biased region" description="Pro residues" evidence="3">
    <location>
        <begin position="738"/>
        <end position="751"/>
    </location>
</feature>
<feature type="region of interest" description="Disordered" evidence="3">
    <location>
        <begin position="138"/>
        <end position="161"/>
    </location>
</feature>
<dbReference type="InterPro" id="IPR037191">
    <property type="entry name" value="VPS9_dom_sf"/>
</dbReference>
<dbReference type="RefSeq" id="XP_013760000.1">
    <property type="nucleotide sequence ID" value="XM_013904546.1"/>
</dbReference>
<organism evidence="5 6">
    <name type="scientific">Thecamonas trahens ATCC 50062</name>
    <dbReference type="NCBI Taxonomy" id="461836"/>
    <lineage>
        <taxon>Eukaryota</taxon>
        <taxon>Apusozoa</taxon>
        <taxon>Apusomonadida</taxon>
        <taxon>Apusomonadidae</taxon>
        <taxon>Thecamonas</taxon>
    </lineage>
</organism>
<dbReference type="AlphaFoldDB" id="A0A0L0D3T4"/>
<dbReference type="EMBL" id="GL349445">
    <property type="protein sequence ID" value="KNC47007.1"/>
    <property type="molecule type" value="Genomic_DNA"/>
</dbReference>
<dbReference type="STRING" id="461836.A0A0L0D3T4"/>
<dbReference type="Gene3D" id="1.20.1050.80">
    <property type="entry name" value="VPS9 domain"/>
    <property type="match status" value="1"/>
</dbReference>
<dbReference type="SUPFAM" id="SSF52540">
    <property type="entry name" value="P-loop containing nucleoside triphosphate hydrolases"/>
    <property type="match status" value="1"/>
</dbReference>
<dbReference type="InterPro" id="IPR027417">
    <property type="entry name" value="P-loop_NTPase"/>
</dbReference>
<evidence type="ECO:0000313" key="6">
    <source>
        <dbReference type="Proteomes" id="UP000054408"/>
    </source>
</evidence>
<dbReference type="GO" id="GO:0016020">
    <property type="term" value="C:membrane"/>
    <property type="evidence" value="ECO:0007669"/>
    <property type="project" value="InterPro"/>
</dbReference>
<dbReference type="PROSITE" id="PS51421">
    <property type="entry name" value="RAS"/>
    <property type="match status" value="1"/>
</dbReference>
<protein>
    <recommendedName>
        <fullName evidence="4">VPS9 domain-containing protein</fullName>
    </recommendedName>
</protein>
<proteinExistence type="predicted"/>
<accession>A0A0L0D3T4</accession>
<keyword evidence="2" id="KW-0342">GTP-binding</keyword>
<feature type="compositionally biased region" description="Low complexity" evidence="3">
    <location>
        <begin position="138"/>
        <end position="147"/>
    </location>
</feature>
<dbReference type="SMART" id="SM00173">
    <property type="entry name" value="RAS"/>
    <property type="match status" value="1"/>
</dbReference>
<dbReference type="InterPro" id="IPR001806">
    <property type="entry name" value="Small_GTPase"/>
</dbReference>
<keyword evidence="1" id="KW-0547">Nucleotide-binding</keyword>
<dbReference type="GO" id="GO:0003924">
    <property type="term" value="F:GTPase activity"/>
    <property type="evidence" value="ECO:0007669"/>
    <property type="project" value="InterPro"/>
</dbReference>
<dbReference type="SUPFAM" id="SSF109993">
    <property type="entry name" value="VPS9 domain"/>
    <property type="match status" value="1"/>
</dbReference>
<keyword evidence="6" id="KW-1185">Reference proteome</keyword>
<reference evidence="5 6" key="1">
    <citation type="submission" date="2010-05" db="EMBL/GenBank/DDBJ databases">
        <title>The Genome Sequence of Thecamonas trahens ATCC 50062.</title>
        <authorList>
            <consortium name="The Broad Institute Genome Sequencing Platform"/>
            <person name="Russ C."/>
            <person name="Cuomo C."/>
            <person name="Shea T."/>
            <person name="Young S.K."/>
            <person name="Zeng Q."/>
            <person name="Koehrsen M."/>
            <person name="Haas B."/>
            <person name="Borodovsky M."/>
            <person name="Guigo R."/>
            <person name="Alvarado L."/>
            <person name="Berlin A."/>
            <person name="Bochicchio J."/>
            <person name="Borenstein D."/>
            <person name="Chapman S."/>
            <person name="Chen Z."/>
            <person name="Freedman E."/>
            <person name="Gellesch M."/>
            <person name="Goldberg J."/>
            <person name="Griggs A."/>
            <person name="Gujja S."/>
            <person name="Heilman E."/>
            <person name="Heiman D."/>
            <person name="Hepburn T."/>
            <person name="Howarth C."/>
            <person name="Jen D."/>
            <person name="Larson L."/>
            <person name="Mehta T."/>
            <person name="Park D."/>
            <person name="Pearson M."/>
            <person name="Roberts A."/>
            <person name="Saif S."/>
            <person name="Shenoy N."/>
            <person name="Sisk P."/>
            <person name="Stolte C."/>
            <person name="Sykes S."/>
            <person name="Thomson T."/>
            <person name="Walk T."/>
            <person name="White J."/>
            <person name="Yandava C."/>
            <person name="Burger G."/>
            <person name="Gray M.W."/>
            <person name="Holland P.W.H."/>
            <person name="King N."/>
            <person name="Lang F.B.F."/>
            <person name="Roger A.J."/>
            <person name="Ruiz-Trillo I."/>
            <person name="Lander E."/>
            <person name="Nusbaum C."/>
        </authorList>
    </citation>
    <scope>NUCLEOTIDE SEQUENCE [LARGE SCALE GENOMIC DNA]</scope>
    <source>
        <strain evidence="5 6">ATCC 50062</strain>
    </source>
</reference>
<evidence type="ECO:0000256" key="2">
    <source>
        <dbReference type="ARBA" id="ARBA00023134"/>
    </source>
</evidence>
<feature type="region of interest" description="Disordered" evidence="3">
    <location>
        <begin position="732"/>
        <end position="762"/>
    </location>
</feature>
<dbReference type="PANTHER" id="PTHR24070">
    <property type="entry name" value="RAS, DI-RAS, AND RHEB FAMILY MEMBERS OF SMALL GTPASE SUPERFAMILY"/>
    <property type="match status" value="1"/>
</dbReference>
<evidence type="ECO:0000256" key="1">
    <source>
        <dbReference type="ARBA" id="ARBA00022741"/>
    </source>
</evidence>
<gene>
    <name evidence="5" type="ORF">AMSG_11767</name>
</gene>
<evidence type="ECO:0000256" key="3">
    <source>
        <dbReference type="SAM" id="MobiDB-lite"/>
    </source>
</evidence>
<dbReference type="GeneID" id="25569682"/>
<dbReference type="InterPro" id="IPR020849">
    <property type="entry name" value="Small_GTPase_Ras-type"/>
</dbReference>
<dbReference type="Proteomes" id="UP000054408">
    <property type="component" value="Unassembled WGS sequence"/>
</dbReference>
<dbReference type="Gene3D" id="3.40.50.300">
    <property type="entry name" value="P-loop containing nucleotide triphosphate hydrolases"/>
    <property type="match status" value="1"/>
</dbReference>
<dbReference type="eggNOG" id="KOG0395">
    <property type="taxonomic scope" value="Eukaryota"/>
</dbReference>